<dbReference type="EnsemblMetazoa" id="Aqu2.1.34210_001">
    <property type="protein sequence ID" value="Aqu2.1.34210_001"/>
    <property type="gene ID" value="Aqu2.1.34210"/>
</dbReference>
<organism evidence="6">
    <name type="scientific">Amphimedon queenslandica</name>
    <name type="common">Sponge</name>
    <dbReference type="NCBI Taxonomy" id="400682"/>
    <lineage>
        <taxon>Eukaryota</taxon>
        <taxon>Metazoa</taxon>
        <taxon>Porifera</taxon>
        <taxon>Demospongiae</taxon>
        <taxon>Heteroscleromorpha</taxon>
        <taxon>Haplosclerida</taxon>
        <taxon>Niphatidae</taxon>
        <taxon>Amphimedon</taxon>
    </lineage>
</organism>
<keyword evidence="1" id="KW-0479">Metal-binding</keyword>
<dbReference type="GO" id="GO:0006457">
    <property type="term" value="P:protein folding"/>
    <property type="evidence" value="ECO:0007669"/>
    <property type="project" value="TreeGrafter"/>
</dbReference>
<sequence>MPLRLFNRSLLQWRYYIYHKIAFYKGFSRINTSLFIRPSLATNYLPSRRFCESSNAGSVTKSRVGSLKPRLQLLYTCNVCQTRSTKQFSKQAYDSGVVIVRCPSCKSLHLIADNLGWFGDQKQNIETILAEKGEVVKRMTEENKDTFELTLEEIAGKEIF</sequence>
<protein>
    <recommendedName>
        <fullName evidence="5">DNL-type domain-containing protein</fullName>
    </recommendedName>
</protein>
<feature type="domain" description="DNL-type" evidence="5">
    <location>
        <begin position="66"/>
        <end position="160"/>
    </location>
</feature>
<reference evidence="6" key="2">
    <citation type="submission" date="2017-05" db="UniProtKB">
        <authorList>
            <consortium name="EnsemblMetazoa"/>
        </authorList>
    </citation>
    <scope>IDENTIFICATION</scope>
</reference>
<dbReference type="GO" id="GO:0008270">
    <property type="term" value="F:zinc ion binding"/>
    <property type="evidence" value="ECO:0007669"/>
    <property type="project" value="UniProtKB-KW"/>
</dbReference>
<dbReference type="PROSITE" id="PS51501">
    <property type="entry name" value="ZF_DNL"/>
    <property type="match status" value="1"/>
</dbReference>
<dbReference type="GO" id="GO:0030150">
    <property type="term" value="P:protein import into mitochondrial matrix"/>
    <property type="evidence" value="ECO:0007669"/>
    <property type="project" value="TreeGrafter"/>
</dbReference>
<evidence type="ECO:0000256" key="2">
    <source>
        <dbReference type="ARBA" id="ARBA00022771"/>
    </source>
</evidence>
<evidence type="ECO:0000256" key="1">
    <source>
        <dbReference type="ARBA" id="ARBA00022723"/>
    </source>
</evidence>
<dbReference type="InParanoid" id="A0A1X7V1T8"/>
<gene>
    <name evidence="6" type="primary">100634393</name>
</gene>
<dbReference type="OrthoDB" id="512667at2759"/>
<dbReference type="AlphaFoldDB" id="A0A1X7V1T8"/>
<dbReference type="PANTHER" id="PTHR20922">
    <property type="entry name" value="DNL-TYPE ZINC FINGER PROTEIN"/>
    <property type="match status" value="1"/>
</dbReference>
<evidence type="ECO:0000313" key="6">
    <source>
        <dbReference type="EnsemblMetazoa" id="Aqu2.1.34210_001"/>
    </source>
</evidence>
<dbReference type="GO" id="GO:0050821">
    <property type="term" value="P:protein stabilization"/>
    <property type="evidence" value="ECO:0007669"/>
    <property type="project" value="TreeGrafter"/>
</dbReference>
<dbReference type="EnsemblMetazoa" id="XM_003385885.3">
    <property type="protein sequence ID" value="XP_003385933.1"/>
    <property type="gene ID" value="LOC100634393"/>
</dbReference>
<name>A0A1X7V1T8_AMPQE</name>
<dbReference type="PANTHER" id="PTHR20922:SF13">
    <property type="entry name" value="DNL-TYPE ZINC FINGER PROTEIN"/>
    <property type="match status" value="1"/>
</dbReference>
<keyword evidence="3" id="KW-0862">Zinc</keyword>
<accession>A0A1X7V1T8</accession>
<dbReference type="GO" id="GO:0005739">
    <property type="term" value="C:mitochondrion"/>
    <property type="evidence" value="ECO:0007669"/>
    <property type="project" value="TreeGrafter"/>
</dbReference>
<proteinExistence type="predicted"/>
<keyword evidence="2 4" id="KW-0863">Zinc-finger</keyword>
<dbReference type="InterPro" id="IPR007853">
    <property type="entry name" value="Znf_DNL-typ"/>
</dbReference>
<evidence type="ECO:0000259" key="5">
    <source>
        <dbReference type="PROSITE" id="PS51501"/>
    </source>
</evidence>
<evidence type="ECO:0000313" key="7">
    <source>
        <dbReference type="Proteomes" id="UP000007879"/>
    </source>
</evidence>
<evidence type="ECO:0000256" key="4">
    <source>
        <dbReference type="PROSITE-ProRule" id="PRU00834"/>
    </source>
</evidence>
<dbReference type="eggNOG" id="KOG3277">
    <property type="taxonomic scope" value="Eukaryota"/>
</dbReference>
<evidence type="ECO:0000256" key="3">
    <source>
        <dbReference type="ARBA" id="ARBA00022833"/>
    </source>
</evidence>
<dbReference type="InterPro" id="IPR024158">
    <property type="entry name" value="Mt_import_TIM15"/>
</dbReference>
<dbReference type="GO" id="GO:0051087">
    <property type="term" value="F:protein-folding chaperone binding"/>
    <property type="evidence" value="ECO:0007669"/>
    <property type="project" value="TreeGrafter"/>
</dbReference>
<dbReference type="STRING" id="400682.A0A1X7V1T8"/>
<dbReference type="KEGG" id="aqu:100634393"/>
<dbReference type="Proteomes" id="UP000007879">
    <property type="component" value="Unassembled WGS sequence"/>
</dbReference>
<keyword evidence="7" id="KW-1185">Reference proteome</keyword>
<dbReference type="Pfam" id="PF05180">
    <property type="entry name" value="zf-DNL"/>
    <property type="match status" value="1"/>
</dbReference>
<reference evidence="7" key="1">
    <citation type="journal article" date="2010" name="Nature">
        <title>The Amphimedon queenslandica genome and the evolution of animal complexity.</title>
        <authorList>
            <person name="Srivastava M."/>
            <person name="Simakov O."/>
            <person name="Chapman J."/>
            <person name="Fahey B."/>
            <person name="Gauthier M.E."/>
            <person name="Mitros T."/>
            <person name="Richards G.S."/>
            <person name="Conaco C."/>
            <person name="Dacre M."/>
            <person name="Hellsten U."/>
            <person name="Larroux C."/>
            <person name="Putnam N.H."/>
            <person name="Stanke M."/>
            <person name="Adamska M."/>
            <person name="Darling A."/>
            <person name="Degnan S.M."/>
            <person name="Oakley T.H."/>
            <person name="Plachetzki D.C."/>
            <person name="Zhai Y."/>
            <person name="Adamski M."/>
            <person name="Calcino A."/>
            <person name="Cummins S.F."/>
            <person name="Goodstein D.M."/>
            <person name="Harris C."/>
            <person name="Jackson D.J."/>
            <person name="Leys S.P."/>
            <person name="Shu S."/>
            <person name="Woodcroft B.J."/>
            <person name="Vervoort M."/>
            <person name="Kosik K.S."/>
            <person name="Manning G."/>
            <person name="Degnan B.M."/>
            <person name="Rokhsar D.S."/>
        </authorList>
    </citation>
    <scope>NUCLEOTIDE SEQUENCE [LARGE SCALE GENOMIC DNA]</scope>
</reference>